<evidence type="ECO:0000313" key="3">
    <source>
        <dbReference type="Proteomes" id="UP000306416"/>
    </source>
</evidence>
<evidence type="ECO:0008006" key="4">
    <source>
        <dbReference type="Google" id="ProtNLM"/>
    </source>
</evidence>
<reference evidence="2 3" key="1">
    <citation type="submission" date="2019-04" db="EMBL/GenBank/DDBJ databases">
        <title>Geobacter oryzae sp. nov., ferric-reducing bacteria isolated from paddy soil.</title>
        <authorList>
            <person name="Xu Z."/>
            <person name="Masuda Y."/>
            <person name="Itoh H."/>
            <person name="Senoo K."/>
        </authorList>
    </citation>
    <scope>NUCLEOTIDE SEQUENCE [LARGE SCALE GENOMIC DNA]</scope>
    <source>
        <strain evidence="2 3">Red111</strain>
    </source>
</reference>
<evidence type="ECO:0000256" key="1">
    <source>
        <dbReference type="SAM" id="SignalP"/>
    </source>
</evidence>
<dbReference type="EMBL" id="SRSC01000002">
    <property type="protein sequence ID" value="TGU72834.1"/>
    <property type="molecule type" value="Genomic_DNA"/>
</dbReference>
<feature type="chain" id="PRO_5020484430" description="DUF2946 domain-containing protein" evidence="1">
    <location>
        <begin position="19"/>
        <end position="97"/>
    </location>
</feature>
<comment type="caution">
    <text evidence="2">The sequence shown here is derived from an EMBL/GenBank/DDBJ whole genome shotgun (WGS) entry which is preliminary data.</text>
</comment>
<protein>
    <recommendedName>
        <fullName evidence="4">DUF2946 domain-containing protein</fullName>
    </recommendedName>
</protein>
<dbReference type="Proteomes" id="UP000306416">
    <property type="component" value="Unassembled WGS sequence"/>
</dbReference>
<dbReference type="AlphaFoldDB" id="A0A4S1CGW7"/>
<accession>A0A4S1CGW7</accession>
<sequence>MVSVLTLSGLTATAAAMAQQAPGISCLDSGCDDHPVPGAGHGASPDCHCFACITMILQTSISVARVTVDAAPLPLLPPKRHPLSSFVRSIDYPPETA</sequence>
<gene>
    <name evidence="2" type="ORF">E4633_11130</name>
</gene>
<feature type="signal peptide" evidence="1">
    <location>
        <begin position="1"/>
        <end position="18"/>
    </location>
</feature>
<name>A0A4S1CGW7_9BACT</name>
<evidence type="ECO:0000313" key="2">
    <source>
        <dbReference type="EMBL" id="TGU72834.1"/>
    </source>
</evidence>
<proteinExistence type="predicted"/>
<keyword evidence="3" id="KW-1185">Reference proteome</keyword>
<keyword evidence="1" id="KW-0732">Signal</keyword>
<organism evidence="2 3">
    <name type="scientific">Geomonas terrae</name>
    <dbReference type="NCBI Taxonomy" id="2562681"/>
    <lineage>
        <taxon>Bacteria</taxon>
        <taxon>Pseudomonadati</taxon>
        <taxon>Thermodesulfobacteriota</taxon>
        <taxon>Desulfuromonadia</taxon>
        <taxon>Geobacterales</taxon>
        <taxon>Geobacteraceae</taxon>
        <taxon>Geomonas</taxon>
    </lineage>
</organism>